<reference evidence="3" key="1">
    <citation type="journal article" date="2019" name="Int. J. Syst. Evol. Microbiol.">
        <title>The Global Catalogue of Microorganisms (GCM) 10K type strain sequencing project: providing services to taxonomists for standard genome sequencing and annotation.</title>
        <authorList>
            <consortium name="The Broad Institute Genomics Platform"/>
            <consortium name="The Broad Institute Genome Sequencing Center for Infectious Disease"/>
            <person name="Wu L."/>
            <person name="Ma J."/>
        </authorList>
    </citation>
    <scope>NUCLEOTIDE SEQUENCE [LARGE SCALE GENOMIC DNA]</scope>
    <source>
        <strain evidence="3">CECT 7131</strain>
    </source>
</reference>
<keyword evidence="3" id="KW-1185">Reference proteome</keyword>
<dbReference type="RefSeq" id="WP_290317913.1">
    <property type="nucleotide sequence ID" value="NZ_JAUFPN010000155.1"/>
</dbReference>
<feature type="compositionally biased region" description="Basic and acidic residues" evidence="1">
    <location>
        <begin position="181"/>
        <end position="190"/>
    </location>
</feature>
<sequence length="747" mass="82443">MFSGAERGSGGPRLRRHLLNSTANEQVVVGRGRNLVCEDLGHQLDEMRLNGGACRTQRTLYHIHLDPDPLWSEEARHQGEALFWAKFEREFGLQSAAYSEVRHLKHGRWHAHRVYDLAGGNRRIAEMSFDRYRRQRLSAEVAYELGQDCPSIAHPRKVIDELRKMGRDDIADFVRDTWRKAPDPDRDDLMPKASRRRRDGIDPETAPFVAAAISPKRRMQRDRTKVEPMDVGAVALAALRSGDSGPARVAALRDAGLPVYLGDKANRQGERVPVLMDESRNVHPLLRTINAALRARGEKPLVKADLIRLLAGAEIAPLPAAGARATPARKLKATPARQPEAISETALVDLDDIEPEAIRAAADAMKAASVDLDNVGPETIQAAAEAMEASKAAGPNPYVDGHTFDGAWRVAFGVPGYQQPQVAPRATIKEAPGSVEEAPRAAKATTPPPAAVTPHLAAASPPAIGANLYSADWEAESWWASVIAQLRRWLRGEEDTPRLVERPGLTPQPTAIIPDNAALLAFIHYDDADRWVLTSRLQRVFGNAGLTNPAEAAVLLVQLRQGTIARPWTPATNFTPRQHHALQVRLAELVALEQRITNAPPPAVAPIDKLWLQHCQMRHAALMRRTEGDLAKARGALDAARAVGDRQGIRRWESALSILANERHRLEHRLRYDRTGKRVDQAWQTLQSDVAEAPGLLHELRQRQLAGLRDERARVAAAIRASAPMPPPDHRSTQRPNDDDTSDAKPR</sequence>
<evidence type="ECO:0000256" key="1">
    <source>
        <dbReference type="SAM" id="MobiDB-lite"/>
    </source>
</evidence>
<feature type="compositionally biased region" description="Basic and acidic residues" evidence="1">
    <location>
        <begin position="728"/>
        <end position="747"/>
    </location>
</feature>
<accession>A0ABT8A8J3</accession>
<evidence type="ECO:0008006" key="4">
    <source>
        <dbReference type="Google" id="ProtNLM"/>
    </source>
</evidence>
<name>A0ABT8A8J3_9PROT</name>
<evidence type="ECO:0000313" key="2">
    <source>
        <dbReference type="EMBL" id="MDN3566020.1"/>
    </source>
</evidence>
<dbReference type="Proteomes" id="UP001529369">
    <property type="component" value="Unassembled WGS sequence"/>
</dbReference>
<organism evidence="2 3">
    <name type="scientific">Paeniroseomonas aquatica</name>
    <dbReference type="NCBI Taxonomy" id="373043"/>
    <lineage>
        <taxon>Bacteria</taxon>
        <taxon>Pseudomonadati</taxon>
        <taxon>Pseudomonadota</taxon>
        <taxon>Alphaproteobacteria</taxon>
        <taxon>Acetobacterales</taxon>
        <taxon>Acetobacteraceae</taxon>
        <taxon>Paeniroseomonas</taxon>
    </lineage>
</organism>
<proteinExistence type="predicted"/>
<evidence type="ECO:0000313" key="3">
    <source>
        <dbReference type="Proteomes" id="UP001529369"/>
    </source>
</evidence>
<feature type="region of interest" description="Disordered" evidence="1">
    <location>
        <begin position="181"/>
        <end position="200"/>
    </location>
</feature>
<protein>
    <recommendedName>
        <fullName evidence="4">Relaxase/mobilization nuclease domain-containing protein</fullName>
    </recommendedName>
</protein>
<feature type="region of interest" description="Disordered" evidence="1">
    <location>
        <begin position="718"/>
        <end position="747"/>
    </location>
</feature>
<gene>
    <name evidence="2" type="ORF">QWZ14_16750</name>
</gene>
<comment type="caution">
    <text evidence="2">The sequence shown here is derived from an EMBL/GenBank/DDBJ whole genome shotgun (WGS) entry which is preliminary data.</text>
</comment>
<dbReference type="EMBL" id="JAUFPN010000155">
    <property type="protein sequence ID" value="MDN3566020.1"/>
    <property type="molecule type" value="Genomic_DNA"/>
</dbReference>